<feature type="chain" id="PRO_5008104480" description="Regulatory P domain-containing protein" evidence="1">
    <location>
        <begin position="17"/>
        <end position="448"/>
    </location>
</feature>
<sequence length="448" mass="48747">MKGPAATLTLAGLVAGLVTPSSKLAFSAQQLAAQSAPNAVSMASMQSLKMQQRESDRAEGMYAADRYAAQAAVKCSNGKAGEYSCRNVDLAGFLRHQDTGSGQREGNDLWAWTSSDGREFGIVGQTDGTAFVEVLKNGSLQYIGRLPTQTENSIWRDMKVIGNYAYIGAEAQNHGLQVFNLKKLLTLDSQNPTTFDIHSDLTAHYSDFGSSHNIIAHESTNTISAVGTKPADGCRAGLWMLDVSDPNSPKKTGCVGEDGYVHDAQCVIYSGPDQQYKTREICFNYNEDALTIVDMTDRARPKQLSRTTYNGATYTHQGWIADAGMRYLVLDDELDEQYKTGPAADQKDIHLHCRRLGSVAASVQRRLQEPGQANYASGLRIVDVSSVTKDPTGASFKEAGFFDVHPDDDDVGGKATFNGAWSVYPWLKSGFILVNSIERGVFSLRYTA</sequence>
<name>A0A179IHU3_CORDF</name>
<dbReference type="PANTHER" id="PTHR38787:SF1">
    <property type="entry name" value="REGULATORY P DOMAIN-CONTAINING PROTEIN"/>
    <property type="match status" value="1"/>
</dbReference>
<evidence type="ECO:0008006" key="4">
    <source>
        <dbReference type="Google" id="ProtNLM"/>
    </source>
</evidence>
<evidence type="ECO:0000313" key="3">
    <source>
        <dbReference type="Proteomes" id="UP000243081"/>
    </source>
</evidence>
<dbReference type="InterPro" id="IPR013211">
    <property type="entry name" value="LVIVD"/>
</dbReference>
<dbReference type="NCBIfam" id="TIGR04312">
    <property type="entry name" value="choice_anch_B"/>
    <property type="match status" value="1"/>
</dbReference>
<feature type="signal peptide" evidence="1">
    <location>
        <begin position="1"/>
        <end position="16"/>
    </location>
</feature>
<accession>A0A179IHU3</accession>
<dbReference type="InterPro" id="IPR027589">
    <property type="entry name" value="Choice_anch_B"/>
</dbReference>
<protein>
    <recommendedName>
        <fullName evidence="4">Regulatory P domain-containing protein</fullName>
    </recommendedName>
</protein>
<evidence type="ECO:0000313" key="2">
    <source>
        <dbReference type="EMBL" id="OAR01289.1"/>
    </source>
</evidence>
<reference evidence="2 3" key="1">
    <citation type="submission" date="2016-03" db="EMBL/GenBank/DDBJ databases">
        <title>Fine-scale spatial genetic structure of a fungal parasite of coffee scale insects.</title>
        <authorList>
            <person name="Jackson D."/>
            <person name="Zemenick K.A."/>
            <person name="Malloure B."/>
            <person name="Quandt C.A."/>
            <person name="James T.Y."/>
        </authorList>
    </citation>
    <scope>NUCLEOTIDE SEQUENCE [LARGE SCALE GENOMIC DNA]</scope>
    <source>
        <strain evidence="2 3">UM487</strain>
    </source>
</reference>
<dbReference type="Pfam" id="PF08309">
    <property type="entry name" value="LVIVD"/>
    <property type="match status" value="1"/>
</dbReference>
<gene>
    <name evidence="2" type="ORF">LLEC1_01188</name>
</gene>
<dbReference type="AlphaFoldDB" id="A0A179IHU3"/>
<comment type="caution">
    <text evidence="2">The sequence shown here is derived from an EMBL/GenBank/DDBJ whole genome shotgun (WGS) entry which is preliminary data.</text>
</comment>
<evidence type="ECO:0000256" key="1">
    <source>
        <dbReference type="SAM" id="SignalP"/>
    </source>
</evidence>
<dbReference type="OrthoDB" id="2099887at2759"/>
<dbReference type="OMA" id="EGNDIWG"/>
<dbReference type="GO" id="GO:0005576">
    <property type="term" value="C:extracellular region"/>
    <property type="evidence" value="ECO:0007669"/>
    <property type="project" value="TreeGrafter"/>
</dbReference>
<dbReference type="Proteomes" id="UP000243081">
    <property type="component" value="Unassembled WGS sequence"/>
</dbReference>
<proteinExistence type="predicted"/>
<organism evidence="2 3">
    <name type="scientific">Cordyceps confragosa</name>
    <name type="common">Lecanicillium lecanii</name>
    <dbReference type="NCBI Taxonomy" id="2714763"/>
    <lineage>
        <taxon>Eukaryota</taxon>
        <taxon>Fungi</taxon>
        <taxon>Dikarya</taxon>
        <taxon>Ascomycota</taxon>
        <taxon>Pezizomycotina</taxon>
        <taxon>Sordariomycetes</taxon>
        <taxon>Hypocreomycetidae</taxon>
        <taxon>Hypocreales</taxon>
        <taxon>Cordycipitaceae</taxon>
        <taxon>Akanthomyces</taxon>
    </lineage>
</organism>
<keyword evidence="3" id="KW-1185">Reference proteome</keyword>
<dbReference type="PANTHER" id="PTHR38787">
    <property type="entry name" value="REGULATORY P DOMAIN-CONTAINING PROTEIN"/>
    <property type="match status" value="1"/>
</dbReference>
<dbReference type="EMBL" id="LUKN01001246">
    <property type="protein sequence ID" value="OAR01289.1"/>
    <property type="molecule type" value="Genomic_DNA"/>
</dbReference>
<keyword evidence="1" id="KW-0732">Signal</keyword>